<comment type="catalytic activity">
    <reaction evidence="1 7">
        <text>guanosine(46) in tRNA + S-adenosyl-L-methionine = N(7)-methylguanosine(46) in tRNA + S-adenosyl-L-homocysteine</text>
        <dbReference type="Rhea" id="RHEA:42708"/>
        <dbReference type="Rhea" id="RHEA-COMP:10188"/>
        <dbReference type="Rhea" id="RHEA-COMP:10189"/>
        <dbReference type="ChEBI" id="CHEBI:57856"/>
        <dbReference type="ChEBI" id="CHEBI:59789"/>
        <dbReference type="ChEBI" id="CHEBI:74269"/>
        <dbReference type="ChEBI" id="CHEBI:74480"/>
        <dbReference type="EC" id="2.1.1.33"/>
    </reaction>
</comment>
<keyword evidence="9" id="KW-1185">Reference proteome</keyword>
<dbReference type="PATRIC" id="fig|796944.3.peg.1605"/>
<dbReference type="GO" id="GO:0043527">
    <property type="term" value="C:tRNA methyltransferase complex"/>
    <property type="evidence" value="ECO:0007669"/>
    <property type="project" value="TreeGrafter"/>
</dbReference>
<comment type="caution">
    <text evidence="8">The sequence shown here is derived from an EMBL/GenBank/DDBJ whole genome shotgun (WGS) entry which is preliminary data.</text>
</comment>
<keyword evidence="4 7" id="KW-0808">Transferase</keyword>
<reference evidence="8 9" key="1">
    <citation type="submission" date="2011-08" db="EMBL/GenBank/DDBJ databases">
        <title>The Genome Sequence of Oribacterium sp. ACB7.</title>
        <authorList>
            <consortium name="The Broad Institute Genome Sequencing Platform"/>
            <person name="Earl A."/>
            <person name="Ward D."/>
            <person name="Feldgarden M."/>
            <person name="Gevers D."/>
            <person name="Sizova M."/>
            <person name="Hazen A."/>
            <person name="Epstein S."/>
            <person name="Young S.K."/>
            <person name="Zeng Q."/>
            <person name="Gargeya S."/>
            <person name="Fitzgerald M."/>
            <person name="Haas B."/>
            <person name="Abouelleil A."/>
            <person name="Alvarado L."/>
            <person name="Arachchi H.M."/>
            <person name="Berlin A."/>
            <person name="Brown A."/>
            <person name="Chapman S.B."/>
            <person name="Chen Z."/>
            <person name="Dunbar C."/>
            <person name="Freedman E."/>
            <person name="Gearin G."/>
            <person name="Gellesch M."/>
            <person name="Goldberg J."/>
            <person name="Griggs A."/>
            <person name="Gujja S."/>
            <person name="Heiman D."/>
            <person name="Howarth C."/>
            <person name="Larson L."/>
            <person name="Lui A."/>
            <person name="MacDonald P.J.P."/>
            <person name="Montmayeur A."/>
            <person name="Murphy C."/>
            <person name="Neiman D."/>
            <person name="Pearson M."/>
            <person name="Priest M."/>
            <person name="Roberts A."/>
            <person name="Saif S."/>
            <person name="Shea T."/>
            <person name="Shenoy N."/>
            <person name="Sisk P."/>
            <person name="Stolte C."/>
            <person name="Sykes S."/>
            <person name="Wortman J."/>
            <person name="Nusbaum C."/>
            <person name="Birren B."/>
        </authorList>
    </citation>
    <scope>NUCLEOTIDE SEQUENCE [LARGE SCALE GENOMIC DNA]</scope>
    <source>
        <strain evidence="8 9">ACB7</strain>
    </source>
</reference>
<dbReference type="HAMAP" id="MF_01057">
    <property type="entry name" value="tRNA_methyltr_TrmB"/>
    <property type="match status" value="1"/>
</dbReference>
<feature type="binding site" evidence="7">
    <location>
        <position position="172"/>
    </location>
    <ligand>
        <name>substrate</name>
    </ligand>
</feature>
<dbReference type="InterPro" id="IPR003358">
    <property type="entry name" value="tRNA_(Gua-N-7)_MeTrfase_Trmb"/>
</dbReference>
<dbReference type="NCBIfam" id="TIGR00091">
    <property type="entry name" value="tRNA (guanosine(46)-N7)-methyltransferase TrmB"/>
    <property type="match status" value="1"/>
</dbReference>
<dbReference type="RefSeq" id="WP_009429879.1">
    <property type="nucleotide sequence ID" value="NZ_JH414504.1"/>
</dbReference>
<gene>
    <name evidence="7" type="primary">trmB</name>
    <name evidence="8" type="ORF">HMPREF9624_00876</name>
</gene>
<evidence type="ECO:0000256" key="1">
    <source>
        <dbReference type="ARBA" id="ARBA00000142"/>
    </source>
</evidence>
<dbReference type="NCBIfam" id="NF001080">
    <property type="entry name" value="PRK00121.2-2"/>
    <property type="match status" value="1"/>
</dbReference>
<evidence type="ECO:0000313" key="8">
    <source>
        <dbReference type="EMBL" id="EHL11543.1"/>
    </source>
</evidence>
<sequence>MRLRHITGSEEFVSDSPFVIQNPEALKGHFSEKLFSNENPHATQTILVKNKRPLCLEIGMGKGKFIFEMAKRNPERNFIGIERYDSVLFKAIKRREKEEEAGTVLKNLYYMSMDARFLSEVFSAGEVDTIYLNFSDPWPKKRQANRRLTSPVFLKLYEQVLSGDGHIEFKTDNRDLFDYSLESFQENGWDILAKSFDLHHDETLSEGNIMTEYEEKFSAKGNPICKCIAKKNKTREKAE</sequence>
<feature type="binding site" evidence="7">
    <location>
        <position position="82"/>
    </location>
    <ligand>
        <name>S-adenosyl-L-methionine</name>
        <dbReference type="ChEBI" id="CHEBI:59789"/>
    </ligand>
</feature>
<protein>
    <recommendedName>
        <fullName evidence="7">tRNA (guanine-N(7)-)-methyltransferase</fullName>
        <ecNumber evidence="7">2.1.1.33</ecNumber>
    </recommendedName>
    <alternativeName>
        <fullName evidence="7">tRNA (guanine(46)-N(7))-methyltransferase</fullName>
    </alternativeName>
    <alternativeName>
        <fullName evidence="7">tRNA(m7G46)-methyltransferase</fullName>
    </alternativeName>
</protein>
<dbReference type="AlphaFoldDB" id="G9WVE2"/>
<feature type="binding site" evidence="7">
    <location>
        <begin position="211"/>
        <end position="214"/>
    </location>
    <ligand>
        <name>substrate</name>
    </ligand>
</feature>
<dbReference type="Proteomes" id="UP000003527">
    <property type="component" value="Unassembled WGS sequence"/>
</dbReference>
<dbReference type="UniPathway" id="UPA00989"/>
<keyword evidence="6 7" id="KW-0819">tRNA processing</keyword>
<feature type="binding site" evidence="7">
    <location>
        <position position="57"/>
    </location>
    <ligand>
        <name>S-adenosyl-L-methionine</name>
        <dbReference type="ChEBI" id="CHEBI:59789"/>
    </ligand>
</feature>
<dbReference type="PROSITE" id="PS51625">
    <property type="entry name" value="SAM_MT_TRMB"/>
    <property type="match status" value="1"/>
</dbReference>
<dbReference type="InterPro" id="IPR029063">
    <property type="entry name" value="SAM-dependent_MTases_sf"/>
</dbReference>
<keyword evidence="3 7" id="KW-0489">Methyltransferase</keyword>
<comment type="caution">
    <text evidence="7">Lacks conserved residue(s) required for the propagation of feature annotation.</text>
</comment>
<comment type="pathway">
    <text evidence="7">tRNA modification; N(7)-methylguanine-tRNA biosynthesis.</text>
</comment>
<comment type="function">
    <text evidence="2 7">Catalyzes the formation of N(7)-methylguanine at position 46 (m7G46) in tRNA.</text>
</comment>
<dbReference type="Pfam" id="PF02390">
    <property type="entry name" value="Methyltransf_4"/>
    <property type="match status" value="1"/>
</dbReference>
<evidence type="ECO:0000256" key="6">
    <source>
        <dbReference type="ARBA" id="ARBA00022694"/>
    </source>
</evidence>
<dbReference type="EC" id="2.1.1.33" evidence="7"/>
<name>G9WVE2_9FIRM</name>
<dbReference type="InterPro" id="IPR055361">
    <property type="entry name" value="tRNA_methyltr_TrmB_bact"/>
</dbReference>
<proteinExistence type="inferred from homology"/>
<dbReference type="SUPFAM" id="SSF53335">
    <property type="entry name" value="S-adenosyl-L-methionine-dependent methyltransferases"/>
    <property type="match status" value="1"/>
</dbReference>
<evidence type="ECO:0000313" key="9">
    <source>
        <dbReference type="Proteomes" id="UP000003527"/>
    </source>
</evidence>
<dbReference type="Gene3D" id="3.40.50.150">
    <property type="entry name" value="Vaccinia Virus protein VP39"/>
    <property type="match status" value="1"/>
</dbReference>
<keyword evidence="5 7" id="KW-0949">S-adenosyl-L-methionine</keyword>
<accession>G9WVE2</accession>
<dbReference type="PANTHER" id="PTHR23417">
    <property type="entry name" value="3-DEOXY-D-MANNO-OCTULOSONIC-ACID TRANSFERASE/TRNA GUANINE-N 7 - -METHYLTRANSFERASE"/>
    <property type="match status" value="1"/>
</dbReference>
<feature type="binding site" evidence="7">
    <location>
        <position position="114"/>
    </location>
    <ligand>
        <name>S-adenosyl-L-methionine</name>
        <dbReference type="ChEBI" id="CHEBI:59789"/>
    </ligand>
</feature>
<evidence type="ECO:0000256" key="2">
    <source>
        <dbReference type="ARBA" id="ARBA00003015"/>
    </source>
</evidence>
<evidence type="ECO:0000256" key="7">
    <source>
        <dbReference type="HAMAP-Rule" id="MF_01057"/>
    </source>
</evidence>
<dbReference type="HOGENOM" id="CLU_050910_2_1_9"/>
<evidence type="ECO:0000256" key="5">
    <source>
        <dbReference type="ARBA" id="ARBA00022691"/>
    </source>
</evidence>
<evidence type="ECO:0000256" key="4">
    <source>
        <dbReference type="ARBA" id="ARBA00022679"/>
    </source>
</evidence>
<dbReference type="GO" id="GO:0008176">
    <property type="term" value="F:tRNA (guanine(46)-N7)-methyltransferase activity"/>
    <property type="evidence" value="ECO:0007669"/>
    <property type="project" value="UniProtKB-UniRule"/>
</dbReference>
<feature type="binding site" evidence="7">
    <location>
        <position position="136"/>
    </location>
    <ligand>
        <name>S-adenosyl-L-methionine</name>
        <dbReference type="ChEBI" id="CHEBI:59789"/>
    </ligand>
</feature>
<dbReference type="EMBL" id="AFZD01000017">
    <property type="protein sequence ID" value="EHL11543.1"/>
    <property type="molecule type" value="Genomic_DNA"/>
</dbReference>
<evidence type="ECO:0000256" key="3">
    <source>
        <dbReference type="ARBA" id="ARBA00022603"/>
    </source>
</evidence>
<comment type="similarity">
    <text evidence="7">Belongs to the class I-like SAM-binding methyltransferase superfamily. TrmB family.</text>
</comment>
<dbReference type="PANTHER" id="PTHR23417:SF14">
    <property type="entry name" value="PENTACOTRIPEPTIDE-REPEAT REGION OF PRORP DOMAIN-CONTAINING PROTEIN"/>
    <property type="match status" value="1"/>
</dbReference>
<feature type="binding site" evidence="7">
    <location>
        <position position="140"/>
    </location>
    <ligand>
        <name>substrate</name>
    </ligand>
</feature>
<organism evidence="8 9">
    <name type="scientific">Oribacterium asaccharolyticum ACB7</name>
    <dbReference type="NCBI Taxonomy" id="796944"/>
    <lineage>
        <taxon>Bacteria</taxon>
        <taxon>Bacillati</taxon>
        <taxon>Bacillota</taxon>
        <taxon>Clostridia</taxon>
        <taxon>Lachnospirales</taxon>
        <taxon>Lachnospiraceae</taxon>
        <taxon>Oribacterium</taxon>
    </lineage>
</organism>